<proteinExistence type="predicted"/>
<name>W5W5E9_9PSEU</name>
<organism evidence="2 3">
    <name type="scientific">Kutzneria albida DSM 43870</name>
    <dbReference type="NCBI Taxonomy" id="1449976"/>
    <lineage>
        <taxon>Bacteria</taxon>
        <taxon>Bacillati</taxon>
        <taxon>Actinomycetota</taxon>
        <taxon>Actinomycetes</taxon>
        <taxon>Pseudonocardiales</taxon>
        <taxon>Pseudonocardiaceae</taxon>
        <taxon>Kutzneria</taxon>
    </lineage>
</organism>
<gene>
    <name evidence="2" type="ORF">KALB_3090</name>
</gene>
<dbReference type="RefSeq" id="WP_025356590.1">
    <property type="nucleotide sequence ID" value="NZ_CP007155.1"/>
</dbReference>
<dbReference type="PANTHER" id="PTHR40763:SF4">
    <property type="entry name" value="DUF1707 DOMAIN-CONTAINING PROTEIN"/>
    <property type="match status" value="1"/>
</dbReference>
<dbReference type="KEGG" id="kal:KALB_3090"/>
<evidence type="ECO:0000313" key="2">
    <source>
        <dbReference type="EMBL" id="AHH96458.1"/>
    </source>
</evidence>
<dbReference type="eggNOG" id="COG4758">
    <property type="taxonomic scope" value="Bacteria"/>
</dbReference>
<sequence length="169" mass="17955">MVRLSNEDRERCVELLNRAVADGRLTWTEHAERVETVYAARMAEELAPVLSDLGQSGVPALPDQGEHEVAALFSKIVRVPDLSRRITVRAVFGAVVLNLAAARPGERIEVEASSFCGKVVLLVPPGAQVIDEGAAVLGKRALMNGGGSSDGPLIRVTGTTKLGNLKVYG</sequence>
<feature type="domain" description="DUF1707" evidence="1">
    <location>
        <begin position="2"/>
        <end position="53"/>
    </location>
</feature>
<keyword evidence="3" id="KW-1185">Reference proteome</keyword>
<dbReference type="AlphaFoldDB" id="W5W5E9"/>
<dbReference type="STRING" id="1449976.KALB_3090"/>
<dbReference type="Pfam" id="PF08044">
    <property type="entry name" value="DUF1707"/>
    <property type="match status" value="1"/>
</dbReference>
<dbReference type="OrthoDB" id="4772576at2"/>
<evidence type="ECO:0000259" key="1">
    <source>
        <dbReference type="Pfam" id="PF08044"/>
    </source>
</evidence>
<dbReference type="HOGENOM" id="CLU_075817_2_0_11"/>
<accession>W5W5E9</accession>
<dbReference type="Proteomes" id="UP000019225">
    <property type="component" value="Chromosome"/>
</dbReference>
<dbReference type="InterPro" id="IPR012551">
    <property type="entry name" value="DUF1707_SHOCT-like"/>
</dbReference>
<reference evidence="2 3" key="1">
    <citation type="journal article" date="2014" name="BMC Genomics">
        <title>Complete genome sequence of producer of the glycopeptide antibiotic Aculeximycin Kutzneria albida DSM 43870T, a representative of minor genus of Pseudonocardiaceae.</title>
        <authorList>
            <person name="Rebets Y."/>
            <person name="Tokovenko B."/>
            <person name="Lushchyk I."/>
            <person name="Ruckert C."/>
            <person name="Zaburannyi N."/>
            <person name="Bechthold A."/>
            <person name="Kalinowski J."/>
            <person name="Luzhetskyy A."/>
        </authorList>
    </citation>
    <scope>NUCLEOTIDE SEQUENCE [LARGE SCALE GENOMIC DNA]</scope>
    <source>
        <strain evidence="2">DSM 43870</strain>
    </source>
</reference>
<dbReference type="PANTHER" id="PTHR40763">
    <property type="entry name" value="MEMBRANE PROTEIN-RELATED"/>
    <property type="match status" value="1"/>
</dbReference>
<evidence type="ECO:0000313" key="3">
    <source>
        <dbReference type="Proteomes" id="UP000019225"/>
    </source>
</evidence>
<dbReference type="EMBL" id="CP007155">
    <property type="protein sequence ID" value="AHH96458.1"/>
    <property type="molecule type" value="Genomic_DNA"/>
</dbReference>
<protein>
    <recommendedName>
        <fullName evidence="1">DUF1707 domain-containing protein</fullName>
    </recommendedName>
</protein>